<gene>
    <name evidence="3" type="ORF">ACFPP7_12440</name>
</gene>
<comment type="caution">
    <text evidence="3">The sequence shown here is derived from an EMBL/GenBank/DDBJ whole genome shotgun (WGS) entry which is preliminary data.</text>
</comment>
<keyword evidence="4" id="KW-1185">Reference proteome</keyword>
<evidence type="ECO:0000259" key="2">
    <source>
        <dbReference type="Pfam" id="PF01863"/>
    </source>
</evidence>
<organism evidence="3 4">
    <name type="scientific">Polaromonas jejuensis</name>
    <dbReference type="NCBI Taxonomy" id="457502"/>
    <lineage>
        <taxon>Bacteria</taxon>
        <taxon>Pseudomonadati</taxon>
        <taxon>Pseudomonadota</taxon>
        <taxon>Betaproteobacteria</taxon>
        <taxon>Burkholderiales</taxon>
        <taxon>Comamonadaceae</taxon>
        <taxon>Polaromonas</taxon>
    </lineage>
</organism>
<evidence type="ECO:0000313" key="3">
    <source>
        <dbReference type="EMBL" id="MFC5521718.1"/>
    </source>
</evidence>
<dbReference type="Proteomes" id="UP001596084">
    <property type="component" value="Unassembled WGS sequence"/>
</dbReference>
<sequence length="342" mass="38555">MQRLLQFTLDLFESEPATPAQAPEFKENRPAAQEETAPPAIETVAESAPSEVAAPGPRAEDPLPLQTLQQALAPATFRHPLATREALLDGVLVAYEFRRSKRRTIGFTAGAEGLVVSAPKWVPLYEIDKAVHEKSGWILKKLHETRARHDRLESARIDWKDGATFPFLGEPVRVVIDSRHAFGGVGAELQKRPDEAWLHANADTHNVTLLNVVLQTLQVSLPRSATPEQIRDMVQAWLMRQAKRIFAERLNHFAPQLGVQWRKLSLSSAGTRWGSASSDGSIRLNWRLVHFRPSVIDYVVVHELSHLRVMDHSPRFWDTVRAVVPDYAELRGQLKDEAIPRW</sequence>
<dbReference type="EMBL" id="JBHSMX010000020">
    <property type="protein sequence ID" value="MFC5521718.1"/>
    <property type="molecule type" value="Genomic_DNA"/>
</dbReference>
<dbReference type="CDD" id="cd07344">
    <property type="entry name" value="M48_yhfN_like"/>
    <property type="match status" value="1"/>
</dbReference>
<feature type="domain" description="YgjP-like metallopeptidase" evidence="2">
    <location>
        <begin position="108"/>
        <end position="336"/>
    </location>
</feature>
<protein>
    <submittedName>
        <fullName evidence="3">YgjP-like metallopeptidase domain-containing protein</fullName>
    </submittedName>
</protein>
<dbReference type="Pfam" id="PF01863">
    <property type="entry name" value="YgjP-like"/>
    <property type="match status" value="1"/>
</dbReference>
<dbReference type="PANTHER" id="PTHR30399">
    <property type="entry name" value="UNCHARACTERIZED PROTEIN YGJP"/>
    <property type="match status" value="1"/>
</dbReference>
<name>A0ABW0QAN4_9BURK</name>
<dbReference type="RefSeq" id="WP_068835094.1">
    <property type="nucleotide sequence ID" value="NZ_JBHSMX010000020.1"/>
</dbReference>
<evidence type="ECO:0000256" key="1">
    <source>
        <dbReference type="SAM" id="MobiDB-lite"/>
    </source>
</evidence>
<dbReference type="Gene3D" id="3.30.2010.10">
    <property type="entry name" value="Metalloproteases ('zincins'), catalytic domain"/>
    <property type="match status" value="1"/>
</dbReference>
<feature type="region of interest" description="Disordered" evidence="1">
    <location>
        <begin position="10"/>
        <end position="62"/>
    </location>
</feature>
<accession>A0ABW0QAN4</accession>
<reference evidence="4" key="1">
    <citation type="journal article" date="2019" name="Int. J. Syst. Evol. Microbiol.">
        <title>The Global Catalogue of Microorganisms (GCM) 10K type strain sequencing project: providing services to taxonomists for standard genome sequencing and annotation.</title>
        <authorList>
            <consortium name="The Broad Institute Genomics Platform"/>
            <consortium name="The Broad Institute Genome Sequencing Center for Infectious Disease"/>
            <person name="Wu L."/>
            <person name="Ma J."/>
        </authorList>
    </citation>
    <scope>NUCLEOTIDE SEQUENCE [LARGE SCALE GENOMIC DNA]</scope>
    <source>
        <strain evidence="4">CGMCC 4.7277</strain>
    </source>
</reference>
<evidence type="ECO:0000313" key="4">
    <source>
        <dbReference type="Proteomes" id="UP001596084"/>
    </source>
</evidence>
<dbReference type="InterPro" id="IPR053136">
    <property type="entry name" value="UTP_pyrophosphatase-like"/>
</dbReference>
<proteinExistence type="predicted"/>
<dbReference type="PANTHER" id="PTHR30399:SF1">
    <property type="entry name" value="UTP PYROPHOSPHATASE"/>
    <property type="match status" value="1"/>
</dbReference>
<dbReference type="InterPro" id="IPR002725">
    <property type="entry name" value="YgjP-like_metallopeptidase"/>
</dbReference>